<keyword evidence="2" id="KW-1185">Reference proteome</keyword>
<evidence type="ECO:0000313" key="1">
    <source>
        <dbReference type="EnsemblMetazoa" id="GBRI004484-PA"/>
    </source>
</evidence>
<evidence type="ECO:0000313" key="2">
    <source>
        <dbReference type="Proteomes" id="UP000091820"/>
    </source>
</evidence>
<name>A0A1A9W2Y8_9MUSC</name>
<reference evidence="2" key="1">
    <citation type="submission" date="2014-03" db="EMBL/GenBank/DDBJ databases">
        <authorList>
            <person name="Aksoy S."/>
            <person name="Warren W."/>
            <person name="Wilson R.K."/>
        </authorList>
    </citation>
    <scope>NUCLEOTIDE SEQUENCE [LARGE SCALE GENOMIC DNA]</scope>
    <source>
        <strain evidence="2">IAEA</strain>
    </source>
</reference>
<dbReference type="Proteomes" id="UP000091820">
    <property type="component" value="Unassembled WGS sequence"/>
</dbReference>
<proteinExistence type="predicted"/>
<accession>A0A1A9W2Y8</accession>
<protein>
    <submittedName>
        <fullName evidence="1">Uncharacterized protein</fullName>
    </submittedName>
</protein>
<organism evidence="1 2">
    <name type="scientific">Glossina brevipalpis</name>
    <dbReference type="NCBI Taxonomy" id="37001"/>
    <lineage>
        <taxon>Eukaryota</taxon>
        <taxon>Metazoa</taxon>
        <taxon>Ecdysozoa</taxon>
        <taxon>Arthropoda</taxon>
        <taxon>Hexapoda</taxon>
        <taxon>Insecta</taxon>
        <taxon>Pterygota</taxon>
        <taxon>Neoptera</taxon>
        <taxon>Endopterygota</taxon>
        <taxon>Diptera</taxon>
        <taxon>Brachycera</taxon>
        <taxon>Muscomorpha</taxon>
        <taxon>Hippoboscoidea</taxon>
        <taxon>Glossinidae</taxon>
        <taxon>Glossina</taxon>
    </lineage>
</organism>
<reference evidence="1" key="2">
    <citation type="submission" date="2020-05" db="UniProtKB">
        <authorList>
            <consortium name="EnsemblMetazoa"/>
        </authorList>
    </citation>
    <scope>IDENTIFICATION</scope>
    <source>
        <strain evidence="1">IAEA</strain>
    </source>
</reference>
<dbReference type="VEuPathDB" id="VectorBase:GBRI004484"/>
<dbReference type="AlphaFoldDB" id="A0A1A9W2Y8"/>
<dbReference type="EnsemblMetazoa" id="GBRI004484-RA">
    <property type="protein sequence ID" value="GBRI004484-PA"/>
    <property type="gene ID" value="GBRI004484"/>
</dbReference>
<sequence length="169" mass="19472">MDIIISDINEEYCMIDVVIAHMVGGYITSYVLAYVHCEILITLFKQLFNNFSFTPDDGAAPEKDVQQILDIHLTCVVRCSSRNFKSYKQKCQPNHRFISAVSMERKCILKTLALLLVIRPLIAPTTIKQLIRNSRSEECIATSMVFDNFEAKFYIRTRVQQLVVLLMQD</sequence>